<comment type="caution">
    <text evidence="1">The sequence shown here is derived from an EMBL/GenBank/DDBJ whole genome shotgun (WGS) entry which is preliminary data.</text>
</comment>
<dbReference type="AlphaFoldDB" id="A0A0F9SL88"/>
<reference evidence="1" key="1">
    <citation type="journal article" date="2015" name="Nature">
        <title>Complex archaea that bridge the gap between prokaryotes and eukaryotes.</title>
        <authorList>
            <person name="Spang A."/>
            <person name="Saw J.H."/>
            <person name="Jorgensen S.L."/>
            <person name="Zaremba-Niedzwiedzka K."/>
            <person name="Martijn J."/>
            <person name="Lind A.E."/>
            <person name="van Eijk R."/>
            <person name="Schleper C."/>
            <person name="Guy L."/>
            <person name="Ettema T.J."/>
        </authorList>
    </citation>
    <scope>NUCLEOTIDE SEQUENCE</scope>
</reference>
<evidence type="ECO:0000313" key="1">
    <source>
        <dbReference type="EMBL" id="KKN30033.1"/>
    </source>
</evidence>
<sequence length="341" mass="37614">MAQSVRQRQNATSVAFSINNRVSEKLSRGMVYRELYLRLQGALTCTGANNVEANIERGDEWAVVKRIELIANGTDVLRSLDANALWWLNYHLYKVPPKITAAYGDAATANAPFDSVLILPLWMPNAVKPMDTALDSRELSSLEIAITWGTFTSINSAATAWTTEPTLEIYSLESYNVSGPFSSWRIPTIEREIVASNTRFQIQLPVGKLYRGFLINTSDAGVDQGDIMTRFKLISGSTVFADLSAGDDVMAQVYRLRNGLQNVYDSVGEAYFPLRRGDDNSIDGWYFYDHVTDGYLGESIDTLGFSEMLIEADVTVGAGATKMVIYPMEIVPLRGGANNAG</sequence>
<evidence type="ECO:0008006" key="2">
    <source>
        <dbReference type="Google" id="ProtNLM"/>
    </source>
</evidence>
<accession>A0A0F9SL88</accession>
<dbReference type="EMBL" id="LAZR01002440">
    <property type="protein sequence ID" value="KKN30033.1"/>
    <property type="molecule type" value="Genomic_DNA"/>
</dbReference>
<gene>
    <name evidence="1" type="ORF">LCGC14_0838060</name>
</gene>
<organism evidence="1">
    <name type="scientific">marine sediment metagenome</name>
    <dbReference type="NCBI Taxonomy" id="412755"/>
    <lineage>
        <taxon>unclassified sequences</taxon>
        <taxon>metagenomes</taxon>
        <taxon>ecological metagenomes</taxon>
    </lineage>
</organism>
<name>A0A0F9SL88_9ZZZZ</name>
<proteinExistence type="predicted"/>
<protein>
    <recommendedName>
        <fullName evidence="2">Viral coat protein P2 N-terminal domain-containing protein</fullName>
    </recommendedName>
</protein>